<accession>A0ABS2S897</accession>
<evidence type="ECO:0000256" key="5">
    <source>
        <dbReference type="PROSITE-ProRule" id="PRU00339"/>
    </source>
</evidence>
<protein>
    <submittedName>
        <fullName evidence="9">DNA-binding SARP family transcriptional activator</fullName>
    </submittedName>
</protein>
<evidence type="ECO:0000256" key="2">
    <source>
        <dbReference type="ARBA" id="ARBA00023015"/>
    </source>
</evidence>
<comment type="caution">
    <text evidence="9">The sequence shown here is derived from an EMBL/GenBank/DDBJ whole genome shotgun (WGS) entry which is preliminary data.</text>
</comment>
<dbReference type="PANTHER" id="PTHR35807">
    <property type="entry name" value="TRANSCRIPTIONAL REGULATOR REDD-RELATED"/>
    <property type="match status" value="1"/>
</dbReference>
<dbReference type="PANTHER" id="PTHR35807:SF1">
    <property type="entry name" value="TRANSCRIPTIONAL REGULATOR REDD"/>
    <property type="match status" value="1"/>
</dbReference>
<feature type="compositionally biased region" description="Basic and acidic residues" evidence="6">
    <location>
        <begin position="911"/>
        <end position="927"/>
    </location>
</feature>
<dbReference type="PROSITE" id="PS50005">
    <property type="entry name" value="TPR"/>
    <property type="match status" value="1"/>
</dbReference>
<dbReference type="SUPFAM" id="SSF48452">
    <property type="entry name" value="TPR-like"/>
    <property type="match status" value="2"/>
</dbReference>
<dbReference type="InterPro" id="IPR001867">
    <property type="entry name" value="OmpR/PhoB-type_DNA-bd"/>
</dbReference>
<dbReference type="RefSeq" id="WP_204842955.1">
    <property type="nucleotide sequence ID" value="NZ_JAFBCL010000001.1"/>
</dbReference>
<dbReference type="InterPro" id="IPR019734">
    <property type="entry name" value="TPR_rpt"/>
</dbReference>
<keyword evidence="10" id="KW-1185">Reference proteome</keyword>
<dbReference type="GO" id="GO:0003677">
    <property type="term" value="F:DNA binding"/>
    <property type="evidence" value="ECO:0007669"/>
    <property type="project" value="UniProtKB-KW"/>
</dbReference>
<keyword evidence="2" id="KW-0805">Transcription regulation</keyword>
<dbReference type="SMART" id="SM00028">
    <property type="entry name" value="TPR"/>
    <property type="match status" value="4"/>
</dbReference>
<keyword evidence="5" id="KW-0802">TPR repeat</keyword>
<evidence type="ECO:0000313" key="10">
    <source>
        <dbReference type="Proteomes" id="UP001195724"/>
    </source>
</evidence>
<feature type="region of interest" description="Disordered" evidence="6">
    <location>
        <begin position="911"/>
        <end position="935"/>
    </location>
</feature>
<evidence type="ECO:0000256" key="1">
    <source>
        <dbReference type="ARBA" id="ARBA00005820"/>
    </source>
</evidence>
<feature type="region of interest" description="Disordered" evidence="6">
    <location>
        <begin position="245"/>
        <end position="266"/>
    </location>
</feature>
<feature type="domain" description="Bacterial transcriptional activator" evidence="8">
    <location>
        <begin position="99"/>
        <end position="239"/>
    </location>
</feature>
<dbReference type="SUPFAM" id="SSF46894">
    <property type="entry name" value="C-terminal effector domain of the bipartite response regulators"/>
    <property type="match status" value="1"/>
</dbReference>
<dbReference type="SUPFAM" id="SSF52540">
    <property type="entry name" value="P-loop containing nucleoside triphosphate hydrolases"/>
    <property type="match status" value="1"/>
</dbReference>
<dbReference type="SMART" id="SM00862">
    <property type="entry name" value="Trans_reg_C"/>
    <property type="match status" value="1"/>
</dbReference>
<evidence type="ECO:0000256" key="3">
    <source>
        <dbReference type="ARBA" id="ARBA00023125"/>
    </source>
</evidence>
<feature type="compositionally biased region" description="Pro residues" evidence="6">
    <location>
        <begin position="250"/>
        <end position="266"/>
    </location>
</feature>
<evidence type="ECO:0000313" key="9">
    <source>
        <dbReference type="EMBL" id="MBM7812149.1"/>
    </source>
</evidence>
<keyword evidence="4" id="KW-0804">Transcription</keyword>
<feature type="domain" description="OmpR/PhoB-type" evidence="7">
    <location>
        <begin position="17"/>
        <end position="92"/>
    </location>
</feature>
<gene>
    <name evidence="9" type="ORF">JOE68_003014</name>
</gene>
<proteinExistence type="inferred from homology"/>
<dbReference type="SMART" id="SM01043">
    <property type="entry name" value="BTAD"/>
    <property type="match status" value="1"/>
</dbReference>
<dbReference type="InterPro" id="IPR011990">
    <property type="entry name" value="TPR-like_helical_dom_sf"/>
</dbReference>
<comment type="similarity">
    <text evidence="1">Belongs to the AfsR/DnrI/RedD regulatory family.</text>
</comment>
<dbReference type="Proteomes" id="UP001195724">
    <property type="component" value="Unassembled WGS sequence"/>
</dbReference>
<evidence type="ECO:0000256" key="6">
    <source>
        <dbReference type="SAM" id="MobiDB-lite"/>
    </source>
</evidence>
<dbReference type="EMBL" id="JAFBCL010000001">
    <property type="protein sequence ID" value="MBM7812149.1"/>
    <property type="molecule type" value="Genomic_DNA"/>
</dbReference>
<dbReference type="Gene3D" id="3.40.50.300">
    <property type="entry name" value="P-loop containing nucleotide triphosphate hydrolases"/>
    <property type="match status" value="1"/>
</dbReference>
<dbReference type="Gene3D" id="1.25.40.10">
    <property type="entry name" value="Tetratricopeptide repeat domain"/>
    <property type="match status" value="3"/>
</dbReference>
<reference evidence="9 10" key="1">
    <citation type="submission" date="2021-01" db="EMBL/GenBank/DDBJ databases">
        <title>Sequencing the genomes of 1000 actinobacteria strains.</title>
        <authorList>
            <person name="Klenk H.-P."/>
        </authorList>
    </citation>
    <scope>NUCLEOTIDE SEQUENCE [LARGE SCALE GENOMIC DNA]</scope>
    <source>
        <strain evidence="9 10">DSM 44581</strain>
    </source>
</reference>
<organism evidence="9 10">
    <name type="scientific">Saccharothrix algeriensis</name>
    <dbReference type="NCBI Taxonomy" id="173560"/>
    <lineage>
        <taxon>Bacteria</taxon>
        <taxon>Bacillati</taxon>
        <taxon>Actinomycetota</taxon>
        <taxon>Actinomycetes</taxon>
        <taxon>Pseudonocardiales</taxon>
        <taxon>Pseudonocardiaceae</taxon>
        <taxon>Saccharothrix</taxon>
    </lineage>
</organism>
<name>A0ABS2S897_9PSEU</name>
<feature type="repeat" description="TPR" evidence="5">
    <location>
        <begin position="712"/>
        <end position="745"/>
    </location>
</feature>
<dbReference type="InterPro" id="IPR016032">
    <property type="entry name" value="Sig_transdc_resp-reg_C-effctor"/>
</dbReference>
<sequence length="935" mass="100308">MVVRFRLLGGVEAEVGGAPARLGSAKQRAVLAVLLVEVNHLVAIDRLLGCVWGERVPPRARNSLHTYVSGLRGALSALDGVHLVRHSGGYRLTADEREVDLHRFRGLVADARAADDERAVELFERALGLWRGEPVADLETPWAHGLRATLERERLAAELDHADAALRRGRHAELLPDLAERAQRHPLDERVAAQLVLALYRSGRQADALEHHRRVRARLVDELGADPGPGLQRLHQQILAADPELAGPAAPTPGAPPAPRQLPAPPRLFTGRAEELAVLTKALDSAAGRPATVVISALAGAGGIGKTWLALHWAHHHLDRFPDGQLFVDLHGFSPTGRPKTPGDALRGFLAALGVAPDRVPADPDAQAALFRSLVADRRVLVVLDNAATTDQVVPLLPGTASCTVLVTSRNRLHGLGARHGARPLPLGVLPDTEARALLVAALGAELVAADEAAVADLIALCGGFPLALGLVAARVQQGLPPAEAVAELRESGPDALDDDDPAASLPAVLSWSLRRLTDTQRTAFALLGTAPGPDTGLPAAAGLLGLPAGRARAVLRALADASLLDRSPDGRCALHDLVRAYAAGLARDLPEPVRRAAAERVVDFYLHTAHAADRLLNAHAPPVLPEPPASGASPLPLPDRPAALAWLDAEHRHLLAAQHTAADVGRHRAAWHFARVLTWFHLRRGHLRESLGVWQAALEAAAHLPDPAARIQAHRNVGGVQSALGRHEEAVAHLDRAIALAEHHGDTLHLAHNHHALAEVRERLGQDDEALAHALRALELIRALGDNPVWEAWALNAVGWHATRLRRYDTAREHCEAALARYREHRDPAGEAATLDSLGLIDHLTGHHERAVRDCYEPAIALVRAVGHTYELSDTLDRIGHPHVALGRPDRARAAWREALELYRQQGRDADARRVRDQLDGLERGSGRAAPTTG</sequence>
<evidence type="ECO:0000259" key="8">
    <source>
        <dbReference type="SMART" id="SM01043"/>
    </source>
</evidence>
<dbReference type="InterPro" id="IPR036388">
    <property type="entry name" value="WH-like_DNA-bd_sf"/>
</dbReference>
<dbReference type="CDD" id="cd15831">
    <property type="entry name" value="BTAD"/>
    <property type="match status" value="1"/>
</dbReference>
<evidence type="ECO:0000259" key="7">
    <source>
        <dbReference type="SMART" id="SM00862"/>
    </source>
</evidence>
<dbReference type="InterPro" id="IPR005158">
    <property type="entry name" value="BTAD"/>
</dbReference>
<evidence type="ECO:0000256" key="4">
    <source>
        <dbReference type="ARBA" id="ARBA00023163"/>
    </source>
</evidence>
<dbReference type="Gene3D" id="1.10.10.10">
    <property type="entry name" value="Winged helix-like DNA-binding domain superfamily/Winged helix DNA-binding domain"/>
    <property type="match status" value="1"/>
</dbReference>
<dbReference type="InterPro" id="IPR027417">
    <property type="entry name" value="P-loop_NTPase"/>
</dbReference>
<dbReference type="Pfam" id="PF03704">
    <property type="entry name" value="BTAD"/>
    <property type="match status" value="1"/>
</dbReference>
<keyword evidence="3 9" id="KW-0238">DNA-binding</keyword>
<dbReference type="InterPro" id="IPR051677">
    <property type="entry name" value="AfsR-DnrI-RedD_regulator"/>
</dbReference>
<dbReference type="Pfam" id="PF13424">
    <property type="entry name" value="TPR_12"/>
    <property type="match status" value="1"/>
</dbReference>
<dbReference type="PRINTS" id="PR00364">
    <property type="entry name" value="DISEASERSIST"/>
</dbReference>